<proteinExistence type="predicted"/>
<gene>
    <name evidence="1" type="ORF">NA8A_18237</name>
</gene>
<dbReference type="AlphaFoldDB" id="K2PI69"/>
<sequence length="86" mass="9363">MSIAHLIESSNGCLVMGLDVNSERLTFSLESLPHLLGRGDLTTLKRALYTALGDLPDVRKAPGETEGEHIARMIRLASGLRYNVEA</sequence>
<dbReference type="RefSeq" id="WP_009451849.1">
    <property type="nucleotide sequence ID" value="NZ_AMSI01000014.1"/>
</dbReference>
<evidence type="ECO:0000313" key="2">
    <source>
        <dbReference type="Proteomes" id="UP000007374"/>
    </source>
</evidence>
<accession>K2PI69</accession>
<name>K2PI69_9HYPH</name>
<dbReference type="PATRIC" id="fig|1231190.3.peg.3764"/>
<dbReference type="Proteomes" id="UP000007374">
    <property type="component" value="Unassembled WGS sequence"/>
</dbReference>
<protein>
    <submittedName>
        <fullName evidence="1">Uncharacterized protein</fullName>
    </submittedName>
</protein>
<organism evidence="1 2">
    <name type="scientific">Nitratireductor indicus C115</name>
    <dbReference type="NCBI Taxonomy" id="1231190"/>
    <lineage>
        <taxon>Bacteria</taxon>
        <taxon>Pseudomonadati</taxon>
        <taxon>Pseudomonadota</taxon>
        <taxon>Alphaproteobacteria</taxon>
        <taxon>Hyphomicrobiales</taxon>
        <taxon>Phyllobacteriaceae</taxon>
        <taxon>Nitratireductor</taxon>
    </lineage>
</organism>
<dbReference type="EMBL" id="AMSI01000014">
    <property type="protein sequence ID" value="EKF40857.1"/>
    <property type="molecule type" value="Genomic_DNA"/>
</dbReference>
<evidence type="ECO:0000313" key="1">
    <source>
        <dbReference type="EMBL" id="EKF40857.1"/>
    </source>
</evidence>
<reference evidence="1 2" key="1">
    <citation type="journal article" date="2012" name="J. Bacteriol.">
        <title>Genome Sequence of Nitratireductor indicus Type Strain C115.</title>
        <authorList>
            <person name="Lai Q."/>
            <person name="Li G."/>
            <person name="Yu Z."/>
            <person name="Shao Z."/>
        </authorList>
    </citation>
    <scope>NUCLEOTIDE SEQUENCE [LARGE SCALE GENOMIC DNA]</scope>
    <source>
        <strain evidence="1 2">C115</strain>
    </source>
</reference>
<keyword evidence="2" id="KW-1185">Reference proteome</keyword>
<comment type="caution">
    <text evidence="1">The sequence shown here is derived from an EMBL/GenBank/DDBJ whole genome shotgun (WGS) entry which is preliminary data.</text>
</comment>